<dbReference type="GO" id="GO:0005880">
    <property type="term" value="C:nuclear microtubule"/>
    <property type="evidence" value="ECO:0007669"/>
    <property type="project" value="TreeGrafter"/>
</dbReference>
<dbReference type="GO" id="GO:0005813">
    <property type="term" value="C:centrosome"/>
    <property type="evidence" value="ECO:0007669"/>
    <property type="project" value="TreeGrafter"/>
</dbReference>
<evidence type="ECO:0000256" key="2">
    <source>
        <dbReference type="SAM" id="MobiDB-lite"/>
    </source>
</evidence>
<sequence length="371" mass="41539">MSTLRAWTRGGVNAVYQRHGNQTASENGVWKPTTTGAHKTKGRRVQGGRVIESRYLQYEKKTKKVMESSTSGATVSASTGGKPPEERKASALSRSKEDSQVIGMGDLQSTMLEGHVTTPPNLDLSGINDKSMFRKPPQLDRTMSKEAQSVFCTTPQKKKTLHKKRRDLQKTMDMMESQTLLLTLLSVKMENNLTLLEEKAEKDLAAMCREKEKLQGQVLELRRQLLLQQKHEELAAALDAQMELLGPFQAVAERFKEQYKTLATALDNTRHELPVQAIHMQGSGQELLDDLQPALRTTLQLLGELGICSPDSSVQEPCLLEELRNLTKKKDLELHRIVDQVLELSSQASKEVALINQEVWEEAPGTPYLQP</sequence>
<evidence type="ECO:0000313" key="4">
    <source>
        <dbReference type="Proteomes" id="UP000030759"/>
    </source>
</evidence>
<dbReference type="GO" id="GO:0005737">
    <property type="term" value="C:cytoplasm"/>
    <property type="evidence" value="ECO:0007669"/>
    <property type="project" value="TreeGrafter"/>
</dbReference>
<dbReference type="Proteomes" id="UP000030759">
    <property type="component" value="Unassembled WGS sequence"/>
</dbReference>
<feature type="compositionally biased region" description="Polar residues" evidence="2">
    <location>
        <begin position="22"/>
        <end position="37"/>
    </location>
</feature>
<proteinExistence type="predicted"/>
<feature type="compositionally biased region" description="Basic and acidic residues" evidence="2">
    <location>
        <begin position="83"/>
        <end position="99"/>
    </location>
</feature>
<feature type="coiled-coil region" evidence="1">
    <location>
        <begin position="158"/>
        <end position="224"/>
    </location>
</feature>
<dbReference type="AlphaFoldDB" id="A0A061IQ82"/>
<name>A0A061IQ82_CRIGR</name>
<dbReference type="PANTHER" id="PTHR31807:SF37">
    <property type="entry name" value="HAUS AUGMIN-LIKE COMPLEX SUBUNIT 8"/>
    <property type="match status" value="1"/>
</dbReference>
<dbReference type="GO" id="GO:0008017">
    <property type="term" value="F:microtubule binding"/>
    <property type="evidence" value="ECO:0007669"/>
    <property type="project" value="TreeGrafter"/>
</dbReference>
<evidence type="ECO:0000313" key="3">
    <source>
        <dbReference type="EMBL" id="ERE90466.1"/>
    </source>
</evidence>
<dbReference type="PANTHER" id="PTHR31807">
    <property type="entry name" value="AUGMIN FAMILY MEMBER"/>
    <property type="match status" value="1"/>
</dbReference>
<accession>A0A061IQ82</accession>
<dbReference type="EMBL" id="KE664018">
    <property type="protein sequence ID" value="ERE90466.1"/>
    <property type="molecule type" value="Genomic_DNA"/>
</dbReference>
<organism evidence="3 4">
    <name type="scientific">Cricetulus griseus</name>
    <name type="common">Chinese hamster</name>
    <name type="synonym">Cricetulus barabensis griseus</name>
    <dbReference type="NCBI Taxonomy" id="10029"/>
    <lineage>
        <taxon>Eukaryota</taxon>
        <taxon>Metazoa</taxon>
        <taxon>Chordata</taxon>
        <taxon>Craniata</taxon>
        <taxon>Vertebrata</taxon>
        <taxon>Euteleostomi</taxon>
        <taxon>Mammalia</taxon>
        <taxon>Eutheria</taxon>
        <taxon>Euarchontoglires</taxon>
        <taxon>Glires</taxon>
        <taxon>Rodentia</taxon>
        <taxon>Myomorpha</taxon>
        <taxon>Muroidea</taxon>
        <taxon>Cricetidae</taxon>
        <taxon>Cricetinae</taxon>
        <taxon>Cricetulus</taxon>
    </lineage>
</organism>
<protein>
    <submittedName>
        <fullName evidence="3">HAUS augmin-like complex subunit 8 isoform 1</fullName>
    </submittedName>
</protein>
<evidence type="ECO:0000256" key="1">
    <source>
        <dbReference type="SAM" id="Coils"/>
    </source>
</evidence>
<feature type="region of interest" description="Disordered" evidence="2">
    <location>
        <begin position="64"/>
        <end position="99"/>
    </location>
</feature>
<keyword evidence="1" id="KW-0175">Coiled coil</keyword>
<reference evidence="4" key="1">
    <citation type="journal article" date="2013" name="Nat. Biotechnol.">
        <title>Chinese hamster genome sequenced from sorted chromosomes.</title>
        <authorList>
            <person name="Brinkrolf K."/>
            <person name="Rupp O."/>
            <person name="Laux H."/>
            <person name="Kollin F."/>
            <person name="Ernst W."/>
            <person name="Linke B."/>
            <person name="Kofler R."/>
            <person name="Romand S."/>
            <person name="Hesse F."/>
            <person name="Budach W.E."/>
            <person name="Galosy S."/>
            <person name="Muller D."/>
            <person name="Noll T."/>
            <person name="Wienberg J."/>
            <person name="Jostock T."/>
            <person name="Leonard M."/>
            <person name="Grillari J."/>
            <person name="Tauch A."/>
            <person name="Goesmann A."/>
            <person name="Helk B."/>
            <person name="Mott J.E."/>
            <person name="Puhler A."/>
            <person name="Borth N."/>
        </authorList>
    </citation>
    <scope>NUCLEOTIDE SEQUENCE [LARGE SCALE GENOMIC DNA]</scope>
    <source>
        <strain evidence="4">17A/GY</strain>
    </source>
</reference>
<feature type="region of interest" description="Disordered" evidence="2">
    <location>
        <begin position="22"/>
        <end position="41"/>
    </location>
</feature>
<dbReference type="GO" id="GO:0051225">
    <property type="term" value="P:spindle assembly"/>
    <property type="evidence" value="ECO:0007669"/>
    <property type="project" value="TreeGrafter"/>
</dbReference>
<dbReference type="GO" id="GO:0007098">
    <property type="term" value="P:centrosome cycle"/>
    <property type="evidence" value="ECO:0007669"/>
    <property type="project" value="TreeGrafter"/>
</dbReference>
<feature type="compositionally biased region" description="Low complexity" evidence="2">
    <location>
        <begin position="68"/>
        <end position="81"/>
    </location>
</feature>
<gene>
    <name evidence="3" type="ORF">H671_1g1655</name>
</gene>